<proteinExistence type="predicted"/>
<dbReference type="EMBL" id="GELH01000392">
    <property type="protein sequence ID" value="JAS03880.1"/>
    <property type="molecule type" value="Transcribed_RNA"/>
</dbReference>
<name>A0A194AQ31_PINFU</name>
<organism evidence="1">
    <name type="scientific">Pinctada fucata</name>
    <name type="common">Akoya pearl oyster</name>
    <name type="synonym">Pinctada imbricata fucata</name>
    <dbReference type="NCBI Taxonomy" id="50426"/>
    <lineage>
        <taxon>Eukaryota</taxon>
        <taxon>Metazoa</taxon>
        <taxon>Spiralia</taxon>
        <taxon>Lophotrochozoa</taxon>
        <taxon>Mollusca</taxon>
        <taxon>Bivalvia</taxon>
        <taxon>Autobranchia</taxon>
        <taxon>Pteriomorphia</taxon>
        <taxon>Pterioida</taxon>
        <taxon>Pterioidea</taxon>
        <taxon>Pteriidae</taxon>
        <taxon>Pinctada</taxon>
    </lineage>
</organism>
<protein>
    <submittedName>
        <fullName evidence="1">Uncharacterized protein</fullName>
    </submittedName>
</protein>
<dbReference type="AlphaFoldDB" id="A0A194AQ31"/>
<sequence length="66" mass="7866">MILLCFASFRANDFQNMTSYITRVTLRGLKNMARYFLKHSTLQKAIINSLFIKSIFRRNYWADIRG</sequence>
<accession>A0A194AQ31</accession>
<dbReference type="EMBL" id="GELH01000391">
    <property type="protein sequence ID" value="JAS03881.1"/>
    <property type="molecule type" value="Transcribed_RNA"/>
</dbReference>
<reference evidence="1" key="1">
    <citation type="submission" date="2016-03" db="EMBL/GenBank/DDBJ databases">
        <authorList>
            <person name="Ploux O."/>
        </authorList>
    </citation>
    <scope>NUCLEOTIDE SEQUENCE</scope>
    <source>
        <tissue evidence="1">Mantle</tissue>
    </source>
</reference>
<evidence type="ECO:0000313" key="1">
    <source>
        <dbReference type="EMBL" id="JAS03881.1"/>
    </source>
</evidence>